<feature type="chain" id="PRO_5043239140" evidence="1">
    <location>
        <begin position="22"/>
        <end position="118"/>
    </location>
</feature>
<evidence type="ECO:0000256" key="1">
    <source>
        <dbReference type="SAM" id="SignalP"/>
    </source>
</evidence>
<accession>A0A803Q913</accession>
<evidence type="ECO:0000313" key="3">
    <source>
        <dbReference type="Proteomes" id="UP000583929"/>
    </source>
</evidence>
<sequence>MMKKFMVIALVVGVMVVGCFGRLQSDVHLNLVPNRCMVPGEYCHWAQHKTCCEGLHCEGERGWGENRKCVHVTNCLQAGYSCAALSPPCCYPMRCTSIQRGGLCATPGLELDVQQNAS</sequence>
<dbReference type="Proteomes" id="UP000583929">
    <property type="component" value="Unassembled WGS sequence"/>
</dbReference>
<dbReference type="PROSITE" id="PS51257">
    <property type="entry name" value="PROKAR_LIPOPROTEIN"/>
    <property type="match status" value="1"/>
</dbReference>
<keyword evidence="1" id="KW-0732">Signal</keyword>
<evidence type="ECO:0000313" key="2">
    <source>
        <dbReference type="EMBL" id="KAF4375860.1"/>
    </source>
</evidence>
<feature type="signal peptide" evidence="1">
    <location>
        <begin position="1"/>
        <end position="21"/>
    </location>
</feature>
<proteinExistence type="predicted"/>
<accession>A0A7J6G1D9</accession>
<comment type="caution">
    <text evidence="2">The sequence shown here is derived from an EMBL/GenBank/DDBJ whole genome shotgun (WGS) entry which is preliminary data.</text>
</comment>
<protein>
    <submittedName>
        <fullName evidence="2">Uncharacterized protein</fullName>
    </submittedName>
</protein>
<dbReference type="EMBL" id="JAATIQ010000159">
    <property type="protein sequence ID" value="KAF4375860.1"/>
    <property type="molecule type" value="Genomic_DNA"/>
</dbReference>
<organism evidence="2 3">
    <name type="scientific">Cannabis sativa</name>
    <name type="common">Hemp</name>
    <name type="synonym">Marijuana</name>
    <dbReference type="NCBI Taxonomy" id="3483"/>
    <lineage>
        <taxon>Eukaryota</taxon>
        <taxon>Viridiplantae</taxon>
        <taxon>Streptophyta</taxon>
        <taxon>Embryophyta</taxon>
        <taxon>Tracheophyta</taxon>
        <taxon>Spermatophyta</taxon>
        <taxon>Magnoliopsida</taxon>
        <taxon>eudicotyledons</taxon>
        <taxon>Gunneridae</taxon>
        <taxon>Pentapetalae</taxon>
        <taxon>rosids</taxon>
        <taxon>fabids</taxon>
        <taxon>Rosales</taxon>
        <taxon>Cannabaceae</taxon>
        <taxon>Cannabis</taxon>
    </lineage>
</organism>
<reference evidence="2 3" key="1">
    <citation type="journal article" date="2020" name="bioRxiv">
        <title>Sequence and annotation of 42 cannabis genomes reveals extensive copy number variation in cannabinoid synthesis and pathogen resistance genes.</title>
        <authorList>
            <person name="Mckernan K.J."/>
            <person name="Helbert Y."/>
            <person name="Kane L.T."/>
            <person name="Ebling H."/>
            <person name="Zhang L."/>
            <person name="Liu B."/>
            <person name="Eaton Z."/>
            <person name="Mclaughlin S."/>
            <person name="Kingan S."/>
            <person name="Baybayan P."/>
            <person name="Concepcion G."/>
            <person name="Jordan M."/>
            <person name="Riva A."/>
            <person name="Barbazuk W."/>
            <person name="Harkins T."/>
        </authorList>
    </citation>
    <scope>NUCLEOTIDE SEQUENCE [LARGE SCALE GENOMIC DNA]</scope>
    <source>
        <strain evidence="3">cv. Jamaican Lion 4</strain>
        <tissue evidence="2">Leaf</tissue>
    </source>
</reference>
<dbReference type="AlphaFoldDB" id="A0A7J6G1D9"/>
<keyword evidence="3" id="KW-1185">Reference proteome</keyword>
<gene>
    <name evidence="2" type="ORF">G4B88_002207</name>
</gene>
<name>A0A7J6G1D9_CANSA</name>